<dbReference type="EMBL" id="KC784959">
    <property type="protein sequence ID" value="AGN74444.1"/>
    <property type="molecule type" value="Genomic_DNA"/>
</dbReference>
<proteinExistence type="predicted"/>
<organism evidence="3">
    <name type="scientific">Funaria hygrometrica</name>
    <name type="common">Moss</name>
    <dbReference type="NCBI Taxonomy" id="29583"/>
    <lineage>
        <taxon>Eukaryota</taxon>
        <taxon>Viridiplantae</taxon>
        <taxon>Streptophyta</taxon>
        <taxon>Embryophyta</taxon>
        <taxon>Bryophyta</taxon>
        <taxon>Bryophytina</taxon>
        <taxon>Bryopsida</taxon>
        <taxon>Funariidae</taxon>
        <taxon>Funariales</taxon>
        <taxon>Funariaceae</taxon>
        <taxon>Funaria</taxon>
    </lineage>
</organism>
<dbReference type="GeneID" id="19907407"/>
<evidence type="ECO:0000313" key="3">
    <source>
        <dbReference type="EMBL" id="AHI16046.1"/>
    </source>
</evidence>
<sequence>MSFTQLFPQYNSSLNPLRGSAIQCSVKKLRQNMILVNTGLKTPIICFQHELKRVPITKQTRFILGVEDVEVFGEPKMLLPKPLERKCKSKLVWTELTKIWRSDRNLIKGFILNSVKGGYAVAIAGHIAFLPKSLRRNRKVFHSQWRIFSILNMNSKIGNIVVKEIGDGKLDYSSPAKPRQKQVKRLGAKRKHLQNTKKNTFFHKYEKTEKKKKKNSSFIPMVLTTQKTKQSLKRLGPKPQAHTEKTHENTEQSTTNNVSRLRDPGRARNEILLVC</sequence>
<dbReference type="EMBL" id="KC663083">
    <property type="protein sequence ID" value="AHI16046.1"/>
    <property type="molecule type" value="Genomic_DNA"/>
</dbReference>
<evidence type="ECO:0000256" key="1">
    <source>
        <dbReference type="SAM" id="MobiDB-lite"/>
    </source>
</evidence>
<reference evidence="3" key="2">
    <citation type="journal article" date="2014" name="Syst. Biol.">
        <title>Mitochondrial Phylogenomics of Early Land Plants: Mitigating the Effects of Saturation, Compositional Heterogeneity, and Codon-usage Bias.</title>
        <authorList>
            <person name="Liu Y."/>
            <person name="Cox C.J."/>
            <person name="Wang W."/>
            <person name="Goffinet B."/>
        </authorList>
    </citation>
    <scope>NUCLEOTIDE SEQUENCE</scope>
</reference>
<reference evidence="2" key="1">
    <citation type="journal article" date="2014" name="Mol. Biol. Evol.">
        <title>350 my of mitochondrial genome stasis in mosses, an early land plant lineage.</title>
        <authorList>
            <person name="Liu Y."/>
            <person name="Medina R."/>
            <person name="Goffinet B."/>
        </authorList>
    </citation>
    <scope>NUCLEOTIDE SEQUENCE</scope>
</reference>
<feature type="region of interest" description="Disordered" evidence="1">
    <location>
        <begin position="227"/>
        <end position="265"/>
    </location>
</feature>
<evidence type="ECO:0000313" key="2">
    <source>
        <dbReference type="EMBL" id="AGN74444.1"/>
    </source>
</evidence>
<keyword evidence="3" id="KW-0496">Mitochondrion</keyword>
<keyword evidence="3" id="KW-0687">Ribonucleoprotein</keyword>
<keyword evidence="3" id="KW-0689">Ribosomal protein</keyword>
<accession>A0A075DBJ4</accession>
<protein>
    <submittedName>
        <fullName evidence="3">Ribosomal protein S1</fullName>
    </submittedName>
</protein>
<feature type="compositionally biased region" description="Basic and acidic residues" evidence="1">
    <location>
        <begin position="241"/>
        <end position="250"/>
    </location>
</feature>
<dbReference type="RefSeq" id="YP_009047653.1">
    <property type="nucleotide sequence ID" value="NC_024523.1"/>
</dbReference>
<geneLocation type="mitochondrion" evidence="3"/>
<name>A0A075DBJ4_FUNHY</name>
<gene>
    <name evidence="3" type="primary">rps1</name>
    <name evidence="2" type="ORF">FuhyM_p04</name>
</gene>
<dbReference type="AlphaFoldDB" id="A0A075DBJ4"/>
<dbReference type="GO" id="GO:0005840">
    <property type="term" value="C:ribosome"/>
    <property type="evidence" value="ECO:0007669"/>
    <property type="project" value="UniProtKB-KW"/>
</dbReference>